<accession>A0A286SFD3</accession>
<evidence type="ECO:0000259" key="7">
    <source>
        <dbReference type="PROSITE" id="PS51123"/>
    </source>
</evidence>
<dbReference type="Pfam" id="PF04355">
    <property type="entry name" value="BamE"/>
    <property type="match status" value="1"/>
</dbReference>
<dbReference type="InterPro" id="IPR006665">
    <property type="entry name" value="OmpA-like"/>
</dbReference>
<dbReference type="Proteomes" id="UP000217154">
    <property type="component" value="Chromosome"/>
</dbReference>
<proteinExistence type="predicted"/>
<name>A0A286SFD3_9BURK</name>
<dbReference type="PROSITE" id="PS51257">
    <property type="entry name" value="PROKAR_LIPOPROTEIN"/>
    <property type="match status" value="1"/>
</dbReference>
<gene>
    <name evidence="8" type="ORF">CKY39_14695</name>
</gene>
<dbReference type="KEGG" id="vbo:CKY39_14695"/>
<dbReference type="InterPro" id="IPR036737">
    <property type="entry name" value="OmpA-like_sf"/>
</dbReference>
<dbReference type="SUPFAM" id="SSF103088">
    <property type="entry name" value="OmpA-like"/>
    <property type="match status" value="1"/>
</dbReference>
<feature type="domain" description="OmpA-like" evidence="7">
    <location>
        <begin position="156"/>
        <end position="286"/>
    </location>
</feature>
<dbReference type="InterPro" id="IPR037873">
    <property type="entry name" value="BamE-like"/>
</dbReference>
<dbReference type="PANTHER" id="PTHR30329:SF21">
    <property type="entry name" value="LIPOPROTEIN YIAD-RELATED"/>
    <property type="match status" value="1"/>
</dbReference>
<sequence>MNRTLSAVALAALLAALQGCASPGAAIDKDAQARAAAEKPAAPRPEEFPALDSAKWKQGAFPGTEKFQRVRPGMGKDQLRELLGWPHFSEGLWGVREWNYIFHFYTGKGSEHVTCQYMVRFNGSELMTGGWWKNPDCALLAQPPAATPIPASTKLAPPQKVTLNADGLFRFDGASLTDLQPAGRTRLEHLAVELRNNFRSLHYIVVTGHTDRLGGDAYNEALSLERANTVRDLLVQQGLDRKLIRTAGMGKRQPVVSDCEGSRSTPALLQCLQPNRRVELDIAGEQ</sequence>
<protein>
    <submittedName>
        <fullName evidence="8">Flagellar motor protein MotB</fullName>
    </submittedName>
</protein>
<evidence type="ECO:0000256" key="6">
    <source>
        <dbReference type="SAM" id="SignalP"/>
    </source>
</evidence>
<evidence type="ECO:0000256" key="2">
    <source>
        <dbReference type="ARBA" id="ARBA00022729"/>
    </source>
</evidence>
<evidence type="ECO:0000313" key="9">
    <source>
        <dbReference type="Proteomes" id="UP000217154"/>
    </source>
</evidence>
<keyword evidence="8" id="KW-0966">Cell projection</keyword>
<organism evidence="8 9">
    <name type="scientific">Variovorax boronicumulans</name>
    <dbReference type="NCBI Taxonomy" id="436515"/>
    <lineage>
        <taxon>Bacteria</taxon>
        <taxon>Pseudomonadati</taxon>
        <taxon>Pseudomonadota</taxon>
        <taxon>Betaproteobacteria</taxon>
        <taxon>Burkholderiales</taxon>
        <taxon>Comamonadaceae</taxon>
        <taxon>Variovorax</taxon>
    </lineage>
</organism>
<dbReference type="PANTHER" id="PTHR30329">
    <property type="entry name" value="STATOR ELEMENT OF FLAGELLAR MOTOR COMPLEX"/>
    <property type="match status" value="1"/>
</dbReference>
<evidence type="ECO:0000256" key="4">
    <source>
        <dbReference type="ARBA" id="ARBA00023237"/>
    </source>
</evidence>
<evidence type="ECO:0000256" key="5">
    <source>
        <dbReference type="PROSITE-ProRule" id="PRU00473"/>
    </source>
</evidence>
<keyword evidence="4" id="KW-0998">Cell outer membrane</keyword>
<dbReference type="InterPro" id="IPR006664">
    <property type="entry name" value="OMP_bac"/>
</dbReference>
<dbReference type="PRINTS" id="PR01021">
    <property type="entry name" value="OMPADOMAIN"/>
</dbReference>
<dbReference type="GO" id="GO:0009279">
    <property type="term" value="C:cell outer membrane"/>
    <property type="evidence" value="ECO:0007669"/>
    <property type="project" value="UniProtKB-SubCell"/>
</dbReference>
<dbReference type="CDD" id="cd07185">
    <property type="entry name" value="OmpA_C-like"/>
    <property type="match status" value="1"/>
</dbReference>
<keyword evidence="8" id="KW-0969">Cilium</keyword>
<feature type="signal peptide" evidence="6">
    <location>
        <begin position="1"/>
        <end position="21"/>
    </location>
</feature>
<dbReference type="PROSITE" id="PS51123">
    <property type="entry name" value="OMPA_2"/>
    <property type="match status" value="1"/>
</dbReference>
<evidence type="ECO:0000256" key="1">
    <source>
        <dbReference type="ARBA" id="ARBA00004442"/>
    </source>
</evidence>
<feature type="chain" id="PRO_5012628864" evidence="6">
    <location>
        <begin position="22"/>
        <end position="286"/>
    </location>
</feature>
<dbReference type="Gene3D" id="3.30.1330.60">
    <property type="entry name" value="OmpA-like domain"/>
    <property type="match status" value="1"/>
</dbReference>
<dbReference type="Gene3D" id="3.30.1450.10">
    <property type="match status" value="1"/>
</dbReference>
<dbReference type="AlphaFoldDB" id="A0A286SFD3"/>
<keyword evidence="2 6" id="KW-0732">Signal</keyword>
<keyword evidence="3 5" id="KW-0472">Membrane</keyword>
<dbReference type="Pfam" id="PF00691">
    <property type="entry name" value="OmpA"/>
    <property type="match status" value="1"/>
</dbReference>
<dbReference type="InterPro" id="IPR007450">
    <property type="entry name" value="BamE_dom"/>
</dbReference>
<comment type="subcellular location">
    <subcellularLocation>
        <location evidence="1">Cell outer membrane</location>
    </subcellularLocation>
</comment>
<dbReference type="InterPro" id="IPR050330">
    <property type="entry name" value="Bact_OuterMem_StrucFunc"/>
</dbReference>
<dbReference type="RefSeq" id="WP_095747570.1">
    <property type="nucleotide sequence ID" value="NZ_CP023284.1"/>
</dbReference>
<reference evidence="8 9" key="1">
    <citation type="submission" date="2017-09" db="EMBL/GenBank/DDBJ databases">
        <title>The diverse metabolic capabilities of V. boronicumulans make it an excellent choice for continued studies on novel biodegradation.</title>
        <authorList>
            <person name="Sun S."/>
        </authorList>
    </citation>
    <scope>NUCLEOTIDE SEQUENCE [LARGE SCALE GENOMIC DNA]</scope>
    <source>
        <strain evidence="8 9">J1</strain>
    </source>
</reference>
<evidence type="ECO:0000256" key="3">
    <source>
        <dbReference type="ARBA" id="ARBA00023136"/>
    </source>
</evidence>
<evidence type="ECO:0000313" key="8">
    <source>
        <dbReference type="EMBL" id="ATA57754.1"/>
    </source>
</evidence>
<dbReference type="EMBL" id="CP023284">
    <property type="protein sequence ID" value="ATA57754.1"/>
    <property type="molecule type" value="Genomic_DNA"/>
</dbReference>
<keyword evidence="8" id="KW-0282">Flagellum</keyword>